<feature type="transmembrane region" description="Helical" evidence="5">
    <location>
        <begin position="270"/>
        <end position="292"/>
    </location>
</feature>
<dbReference type="KEGG" id="mri:Mal4_56880"/>
<keyword evidence="2 5" id="KW-0812">Transmembrane</keyword>
<feature type="domain" description="Sodium/calcium exchanger membrane region" evidence="6">
    <location>
        <begin position="18"/>
        <end position="165"/>
    </location>
</feature>
<dbReference type="Proteomes" id="UP000320496">
    <property type="component" value="Chromosome"/>
</dbReference>
<feature type="transmembrane region" description="Helical" evidence="5">
    <location>
        <begin position="120"/>
        <end position="139"/>
    </location>
</feature>
<feature type="transmembrane region" description="Helical" evidence="5">
    <location>
        <begin position="145"/>
        <end position="164"/>
    </location>
</feature>
<keyword evidence="8" id="KW-1185">Reference proteome</keyword>
<evidence type="ECO:0000259" key="6">
    <source>
        <dbReference type="Pfam" id="PF01699"/>
    </source>
</evidence>
<feature type="transmembrane region" description="Helical" evidence="5">
    <location>
        <begin position="17"/>
        <end position="37"/>
    </location>
</feature>
<accession>A0A517ZFV3</accession>
<dbReference type="GO" id="GO:0005886">
    <property type="term" value="C:plasma membrane"/>
    <property type="evidence" value="ECO:0007669"/>
    <property type="project" value="TreeGrafter"/>
</dbReference>
<name>A0A517ZFV3_9PLAN</name>
<proteinExistence type="predicted"/>
<evidence type="ECO:0000256" key="2">
    <source>
        <dbReference type="ARBA" id="ARBA00022692"/>
    </source>
</evidence>
<organism evidence="7 8">
    <name type="scientific">Maioricimonas rarisocia</name>
    <dbReference type="NCBI Taxonomy" id="2528026"/>
    <lineage>
        <taxon>Bacteria</taxon>
        <taxon>Pseudomonadati</taxon>
        <taxon>Planctomycetota</taxon>
        <taxon>Planctomycetia</taxon>
        <taxon>Planctomycetales</taxon>
        <taxon>Planctomycetaceae</taxon>
        <taxon>Maioricimonas</taxon>
    </lineage>
</organism>
<dbReference type="RefSeq" id="WP_145372597.1">
    <property type="nucleotide sequence ID" value="NZ_CP036275.1"/>
</dbReference>
<dbReference type="Gene3D" id="1.20.1420.30">
    <property type="entry name" value="NCX, central ion-binding region"/>
    <property type="match status" value="2"/>
</dbReference>
<feature type="transmembrane region" description="Helical" evidence="5">
    <location>
        <begin position="339"/>
        <end position="357"/>
    </location>
</feature>
<dbReference type="GO" id="GO:0006874">
    <property type="term" value="P:intracellular calcium ion homeostasis"/>
    <property type="evidence" value="ECO:0007669"/>
    <property type="project" value="TreeGrafter"/>
</dbReference>
<evidence type="ECO:0000313" key="8">
    <source>
        <dbReference type="Proteomes" id="UP000320496"/>
    </source>
</evidence>
<dbReference type="AlphaFoldDB" id="A0A517ZFV3"/>
<evidence type="ECO:0000313" key="7">
    <source>
        <dbReference type="EMBL" id="QDU41322.1"/>
    </source>
</evidence>
<evidence type="ECO:0000256" key="5">
    <source>
        <dbReference type="SAM" id="Phobius"/>
    </source>
</evidence>
<keyword evidence="4 5" id="KW-0472">Membrane</keyword>
<feature type="transmembrane region" description="Helical" evidence="5">
    <location>
        <begin position="88"/>
        <end position="108"/>
    </location>
</feature>
<feature type="transmembrane region" description="Helical" evidence="5">
    <location>
        <begin position="207"/>
        <end position="231"/>
    </location>
</feature>
<reference evidence="7 8" key="1">
    <citation type="submission" date="2019-02" db="EMBL/GenBank/DDBJ databases">
        <title>Deep-cultivation of Planctomycetes and their phenomic and genomic characterization uncovers novel biology.</title>
        <authorList>
            <person name="Wiegand S."/>
            <person name="Jogler M."/>
            <person name="Boedeker C."/>
            <person name="Pinto D."/>
            <person name="Vollmers J."/>
            <person name="Rivas-Marin E."/>
            <person name="Kohn T."/>
            <person name="Peeters S.H."/>
            <person name="Heuer A."/>
            <person name="Rast P."/>
            <person name="Oberbeckmann S."/>
            <person name="Bunk B."/>
            <person name="Jeske O."/>
            <person name="Meyerdierks A."/>
            <person name="Storesund J.E."/>
            <person name="Kallscheuer N."/>
            <person name="Luecker S."/>
            <person name="Lage O.M."/>
            <person name="Pohl T."/>
            <person name="Merkel B.J."/>
            <person name="Hornburger P."/>
            <person name="Mueller R.-W."/>
            <person name="Bruemmer F."/>
            <person name="Labrenz M."/>
            <person name="Spormann A.M."/>
            <person name="Op den Camp H."/>
            <person name="Overmann J."/>
            <person name="Amann R."/>
            <person name="Jetten M.S.M."/>
            <person name="Mascher T."/>
            <person name="Medema M.H."/>
            <person name="Devos D.P."/>
            <person name="Kaster A.-K."/>
            <person name="Ovreas L."/>
            <person name="Rohde M."/>
            <person name="Galperin M.Y."/>
            <person name="Jogler C."/>
        </authorList>
    </citation>
    <scope>NUCLEOTIDE SEQUENCE [LARGE SCALE GENOMIC DNA]</scope>
    <source>
        <strain evidence="7 8">Mal4</strain>
    </source>
</reference>
<protein>
    <submittedName>
        <fullName evidence="7">Inner membrane protein YrbG</fullName>
    </submittedName>
</protein>
<evidence type="ECO:0000256" key="4">
    <source>
        <dbReference type="ARBA" id="ARBA00023136"/>
    </source>
</evidence>
<dbReference type="GO" id="GO:0008273">
    <property type="term" value="F:calcium, potassium:sodium antiporter activity"/>
    <property type="evidence" value="ECO:0007669"/>
    <property type="project" value="TreeGrafter"/>
</dbReference>
<evidence type="ECO:0000256" key="1">
    <source>
        <dbReference type="ARBA" id="ARBA00004141"/>
    </source>
</evidence>
<dbReference type="GO" id="GO:0005262">
    <property type="term" value="F:calcium channel activity"/>
    <property type="evidence" value="ECO:0007669"/>
    <property type="project" value="TreeGrafter"/>
</dbReference>
<evidence type="ECO:0000256" key="3">
    <source>
        <dbReference type="ARBA" id="ARBA00022989"/>
    </source>
</evidence>
<feature type="transmembrane region" description="Helical" evidence="5">
    <location>
        <begin position="307"/>
        <end position="327"/>
    </location>
</feature>
<sequence>MEHLIPEAWFEPLGSPLLLLISAVALWVLSQGADWLVHGASELAYRSGLPKVIVGATIVSLGTTAPECAVSVMAAWQGNAGLALGNAVGSVIADTALIFGLGALLVPLPADRYVLSRQGWVQFGSAVLLAAICYLMYFLHGDQAVIPRSIGYLFLLLLAAYLAISVHWSRGHGVDAEAVAAVADVAPVPAIDEEPAPRAAPPPTRSFGMIVAGLLLVLVGSRVTIVCVSMLAGRFGVPEVVISATLVAFGTSLPELIVGMTSLRRGHPELLVGNVIGADVLNILFVTGAAAAAKPLPLIYEASLPTVFLWIHLPFMLVTLTYFRLCIFRAVRQGHFARWMGGPLVLTYVIYSVVQFLV</sequence>
<dbReference type="InterPro" id="IPR004481">
    <property type="entry name" value="K/Na/Ca-exchanger"/>
</dbReference>
<dbReference type="EMBL" id="CP036275">
    <property type="protein sequence ID" value="QDU41322.1"/>
    <property type="molecule type" value="Genomic_DNA"/>
</dbReference>
<feature type="transmembrane region" description="Helical" evidence="5">
    <location>
        <begin position="49"/>
        <end position="76"/>
    </location>
</feature>
<feature type="domain" description="Sodium/calcium exchanger membrane region" evidence="6">
    <location>
        <begin position="206"/>
        <end position="356"/>
    </location>
</feature>
<dbReference type="PANTHER" id="PTHR10846:SF8">
    <property type="entry name" value="INNER MEMBRANE PROTEIN YRBG"/>
    <property type="match status" value="1"/>
</dbReference>
<dbReference type="InterPro" id="IPR004837">
    <property type="entry name" value="NaCa_Exmemb"/>
</dbReference>
<gene>
    <name evidence="7" type="primary">yrbG_3</name>
    <name evidence="7" type="ORF">Mal4_56880</name>
</gene>
<dbReference type="PANTHER" id="PTHR10846">
    <property type="entry name" value="SODIUM/POTASSIUM/CALCIUM EXCHANGER"/>
    <property type="match status" value="1"/>
</dbReference>
<keyword evidence="3 5" id="KW-1133">Transmembrane helix</keyword>
<dbReference type="OrthoDB" id="9794225at2"/>
<comment type="subcellular location">
    <subcellularLocation>
        <location evidence="1">Membrane</location>
        <topology evidence="1">Multi-pass membrane protein</topology>
    </subcellularLocation>
</comment>
<dbReference type="InterPro" id="IPR044880">
    <property type="entry name" value="NCX_ion-bd_dom_sf"/>
</dbReference>
<dbReference type="Pfam" id="PF01699">
    <property type="entry name" value="Na_Ca_ex"/>
    <property type="match status" value="2"/>
</dbReference>